<evidence type="ECO:0000313" key="10">
    <source>
        <dbReference type="EMBL" id="WXB16954.1"/>
    </source>
</evidence>
<dbReference type="GO" id="GO:0016779">
    <property type="term" value="F:nucleotidyltransferase activity"/>
    <property type="evidence" value="ECO:0007669"/>
    <property type="project" value="UniProtKB-KW"/>
</dbReference>
<keyword evidence="7" id="KW-0501">Molybdenum cofactor biosynthesis</keyword>
<dbReference type="CDD" id="cd02503">
    <property type="entry name" value="MobA"/>
    <property type="match status" value="1"/>
</dbReference>
<feature type="compositionally biased region" description="Acidic residues" evidence="8">
    <location>
        <begin position="189"/>
        <end position="200"/>
    </location>
</feature>
<evidence type="ECO:0000256" key="6">
    <source>
        <dbReference type="ARBA" id="ARBA00023134"/>
    </source>
</evidence>
<evidence type="ECO:0000256" key="1">
    <source>
        <dbReference type="ARBA" id="ARBA00022490"/>
    </source>
</evidence>
<keyword evidence="1" id="KW-0963">Cytoplasm</keyword>
<reference evidence="10 11" key="1">
    <citation type="submission" date="2021-12" db="EMBL/GenBank/DDBJ databases">
        <title>Discovery of the Pendulisporaceae a myxobacterial family with distinct sporulation behavior and unique specialized metabolism.</title>
        <authorList>
            <person name="Garcia R."/>
            <person name="Popoff A."/>
            <person name="Bader C.D."/>
            <person name="Loehr J."/>
            <person name="Walesch S."/>
            <person name="Walt C."/>
            <person name="Boldt J."/>
            <person name="Bunk B."/>
            <person name="Haeckl F.J.F.P.J."/>
            <person name="Gunesch A.P."/>
            <person name="Birkelbach J."/>
            <person name="Nuebel U."/>
            <person name="Pietschmann T."/>
            <person name="Bach T."/>
            <person name="Mueller R."/>
        </authorList>
    </citation>
    <scope>NUCLEOTIDE SEQUENCE [LARGE SCALE GENOMIC DNA]</scope>
    <source>
        <strain evidence="10 11">MSr11954</strain>
    </source>
</reference>
<keyword evidence="6" id="KW-0342">GTP-binding</keyword>
<evidence type="ECO:0000256" key="4">
    <source>
        <dbReference type="ARBA" id="ARBA00022741"/>
    </source>
</evidence>
<organism evidence="10 11">
    <name type="scientific">Pendulispora albinea</name>
    <dbReference type="NCBI Taxonomy" id="2741071"/>
    <lineage>
        <taxon>Bacteria</taxon>
        <taxon>Pseudomonadati</taxon>
        <taxon>Myxococcota</taxon>
        <taxon>Myxococcia</taxon>
        <taxon>Myxococcales</taxon>
        <taxon>Sorangiineae</taxon>
        <taxon>Pendulisporaceae</taxon>
        <taxon>Pendulispora</taxon>
    </lineage>
</organism>
<dbReference type="PANTHER" id="PTHR19136:SF81">
    <property type="entry name" value="MOLYBDENUM COFACTOR GUANYLYLTRANSFERASE"/>
    <property type="match status" value="1"/>
</dbReference>
<name>A0ABZ2M172_9BACT</name>
<keyword evidence="5" id="KW-0460">Magnesium</keyword>
<evidence type="ECO:0000256" key="7">
    <source>
        <dbReference type="ARBA" id="ARBA00023150"/>
    </source>
</evidence>
<dbReference type="SUPFAM" id="SSF53448">
    <property type="entry name" value="Nucleotide-diphospho-sugar transferases"/>
    <property type="match status" value="1"/>
</dbReference>
<evidence type="ECO:0000313" key="11">
    <source>
        <dbReference type="Proteomes" id="UP001370348"/>
    </source>
</evidence>
<feature type="domain" description="MobA-like NTP transferase" evidence="9">
    <location>
        <begin position="13"/>
        <end position="150"/>
    </location>
</feature>
<evidence type="ECO:0000256" key="5">
    <source>
        <dbReference type="ARBA" id="ARBA00022842"/>
    </source>
</evidence>
<keyword evidence="3" id="KW-0479">Metal-binding</keyword>
<sequence length="200" mass="21169">MTAGARRRPVLGIFVGGRARRMGGFPKGLLPVSASGETIVERMVRLAHACDLEAALVGDAASYAGVAPHVVVLADSPAGIGPLGGLAALLAHARREPALAVACDMPFVTEALVTRLRDAPMSAPIVAARRTPDGPFEPFLARYDTARVEPVLAERIGAGVRSFQQLFAACGAAEWPLAPEEQAAWNDWDTPEDLPDWARR</sequence>
<evidence type="ECO:0000256" key="8">
    <source>
        <dbReference type="SAM" id="MobiDB-lite"/>
    </source>
</evidence>
<dbReference type="Gene3D" id="3.90.550.10">
    <property type="entry name" value="Spore Coat Polysaccharide Biosynthesis Protein SpsA, Chain A"/>
    <property type="match status" value="1"/>
</dbReference>
<keyword evidence="10" id="KW-0548">Nucleotidyltransferase</keyword>
<keyword evidence="2" id="KW-0808">Transferase</keyword>
<dbReference type="EMBL" id="CP089984">
    <property type="protein sequence ID" value="WXB16954.1"/>
    <property type="molecule type" value="Genomic_DNA"/>
</dbReference>
<feature type="region of interest" description="Disordered" evidence="8">
    <location>
        <begin position="181"/>
        <end position="200"/>
    </location>
</feature>
<accession>A0ABZ2M172</accession>
<keyword evidence="11" id="KW-1185">Reference proteome</keyword>
<evidence type="ECO:0000259" key="9">
    <source>
        <dbReference type="Pfam" id="PF12804"/>
    </source>
</evidence>
<gene>
    <name evidence="10" type="ORF">LZC94_06685</name>
</gene>
<dbReference type="Pfam" id="PF12804">
    <property type="entry name" value="NTP_transf_3"/>
    <property type="match status" value="1"/>
</dbReference>
<dbReference type="RefSeq" id="WP_394826584.1">
    <property type="nucleotide sequence ID" value="NZ_CP089984.1"/>
</dbReference>
<proteinExistence type="predicted"/>
<protein>
    <submittedName>
        <fullName evidence="10">Molybdenum cofactor guanylyltransferase</fullName>
    </submittedName>
</protein>
<evidence type="ECO:0000256" key="2">
    <source>
        <dbReference type="ARBA" id="ARBA00022679"/>
    </source>
</evidence>
<keyword evidence="4" id="KW-0547">Nucleotide-binding</keyword>
<dbReference type="InterPro" id="IPR025877">
    <property type="entry name" value="MobA-like_NTP_Trfase"/>
</dbReference>
<evidence type="ECO:0000256" key="3">
    <source>
        <dbReference type="ARBA" id="ARBA00022723"/>
    </source>
</evidence>
<dbReference type="InterPro" id="IPR029044">
    <property type="entry name" value="Nucleotide-diphossugar_trans"/>
</dbReference>
<dbReference type="PANTHER" id="PTHR19136">
    <property type="entry name" value="MOLYBDENUM COFACTOR GUANYLYLTRANSFERASE"/>
    <property type="match status" value="1"/>
</dbReference>
<dbReference type="Proteomes" id="UP001370348">
    <property type="component" value="Chromosome"/>
</dbReference>
<dbReference type="InterPro" id="IPR013482">
    <property type="entry name" value="Molybde_CF_guanTrfase"/>
</dbReference>